<feature type="transmembrane region" description="Helical" evidence="12">
    <location>
        <begin position="99"/>
        <end position="124"/>
    </location>
</feature>
<evidence type="ECO:0000256" key="1">
    <source>
        <dbReference type="ARBA" id="ARBA00004651"/>
    </source>
</evidence>
<evidence type="ECO:0000313" key="15">
    <source>
        <dbReference type="EMBL" id="GAA1761088.1"/>
    </source>
</evidence>
<keyword evidence="8 10" id="KW-0472">Membrane</keyword>
<evidence type="ECO:0000259" key="13">
    <source>
        <dbReference type="PROSITE" id="PS51371"/>
    </source>
</evidence>
<keyword evidence="6 10" id="KW-1133">Transmembrane helix</keyword>
<dbReference type="Gene3D" id="3.10.580.10">
    <property type="entry name" value="CBS-domain"/>
    <property type="match status" value="1"/>
</dbReference>
<evidence type="ECO:0000256" key="2">
    <source>
        <dbReference type="ARBA" id="ARBA00006337"/>
    </source>
</evidence>
<feature type="region of interest" description="Disordered" evidence="11">
    <location>
        <begin position="442"/>
        <end position="475"/>
    </location>
</feature>
<dbReference type="SUPFAM" id="SSF54631">
    <property type="entry name" value="CBS-domain pair"/>
    <property type="match status" value="1"/>
</dbReference>
<evidence type="ECO:0000256" key="6">
    <source>
        <dbReference type="ARBA" id="ARBA00022989"/>
    </source>
</evidence>
<dbReference type="InterPro" id="IPR036318">
    <property type="entry name" value="FAD-bd_PCMH-like_sf"/>
</dbReference>
<evidence type="ECO:0000256" key="5">
    <source>
        <dbReference type="ARBA" id="ARBA00022737"/>
    </source>
</evidence>
<comment type="subcellular location">
    <subcellularLocation>
        <location evidence="1">Cell membrane</location>
        <topology evidence="1">Multi-pass membrane protein</topology>
    </subcellularLocation>
</comment>
<dbReference type="InterPro" id="IPR051676">
    <property type="entry name" value="UPF0053_domain"/>
</dbReference>
<keyword evidence="16" id="KW-1185">Reference proteome</keyword>
<feature type="transmembrane region" description="Helical" evidence="12">
    <location>
        <begin position="145"/>
        <end position="165"/>
    </location>
</feature>
<evidence type="ECO:0000256" key="11">
    <source>
        <dbReference type="SAM" id="MobiDB-lite"/>
    </source>
</evidence>
<dbReference type="InterPro" id="IPR000644">
    <property type="entry name" value="CBS_dom"/>
</dbReference>
<dbReference type="Pfam" id="PF00571">
    <property type="entry name" value="CBS"/>
    <property type="match status" value="1"/>
</dbReference>
<sequence length="475" mass="49334">MSEWLLVIAAIALTLGTALFVAIEFSLVALDRPTVQKAVDQGDRAAESVLASLKQLSTQLSAAQVGITLTTLILGFITQPSVGALLTSGLEAAGVSVGMAGRVGSVLALVLATLFSMIVGELVPQFLGISAPLRVAKKAARPVRIFALIAKPLIAVLNGSANAFLRAVGIEPQEELSAARTPQELASMVRSSVAAGTLDESTGRLVTASLRFGEQTAADVMTPRSRASAIERTASAADVVALARATGHSRFPVIADDWDDVDGVVHVKAAISVPYDRRPGVPVSALMVDPVVVPETLRLDPLLDTLREAGLQFAVVVDEYGGTSGVVTLEDVIEEIVGDVGDEHDRSETTGRRTVDGSWIVPGMWRPDEVRTRVGAPMPDGPAYETVGGYVMAALGRVPAVGDETFLPGWRIVIVDMDGRRVDRLRMIPLPPEGAVADVAAADGADAADGAEAAEGADAADGEDAAEGADEGART</sequence>
<evidence type="ECO:0000256" key="4">
    <source>
        <dbReference type="ARBA" id="ARBA00022692"/>
    </source>
</evidence>
<evidence type="ECO:0000256" key="8">
    <source>
        <dbReference type="ARBA" id="ARBA00023136"/>
    </source>
</evidence>
<dbReference type="InterPro" id="IPR002550">
    <property type="entry name" value="CNNM"/>
</dbReference>
<evidence type="ECO:0000313" key="16">
    <source>
        <dbReference type="Proteomes" id="UP001501475"/>
    </source>
</evidence>
<dbReference type="EMBL" id="BAAAPN010000047">
    <property type="protein sequence ID" value="GAA1761088.1"/>
    <property type="molecule type" value="Genomic_DNA"/>
</dbReference>
<evidence type="ECO:0000256" key="10">
    <source>
        <dbReference type="PROSITE-ProRule" id="PRU01193"/>
    </source>
</evidence>
<keyword evidence="5" id="KW-0677">Repeat</keyword>
<dbReference type="Proteomes" id="UP001501475">
    <property type="component" value="Unassembled WGS sequence"/>
</dbReference>
<keyword evidence="3" id="KW-1003">Cell membrane</keyword>
<dbReference type="Pfam" id="PF03471">
    <property type="entry name" value="CorC_HlyC"/>
    <property type="match status" value="1"/>
</dbReference>
<feature type="compositionally biased region" description="Acidic residues" evidence="11">
    <location>
        <begin position="458"/>
        <end position="475"/>
    </location>
</feature>
<feature type="domain" description="CNNM transmembrane" evidence="14">
    <location>
        <begin position="1"/>
        <end position="202"/>
    </location>
</feature>
<protein>
    <submittedName>
        <fullName evidence="15">Hemolysin family protein</fullName>
    </submittedName>
</protein>
<dbReference type="CDD" id="cd04590">
    <property type="entry name" value="CBS_pair_CorC_HlyC_assoc"/>
    <property type="match status" value="1"/>
</dbReference>
<dbReference type="SUPFAM" id="SSF56176">
    <property type="entry name" value="FAD-binding/transporter-associated domain-like"/>
    <property type="match status" value="1"/>
</dbReference>
<dbReference type="PANTHER" id="PTHR43099">
    <property type="entry name" value="UPF0053 PROTEIN YRKA"/>
    <property type="match status" value="1"/>
</dbReference>
<dbReference type="Pfam" id="PF01595">
    <property type="entry name" value="CNNM"/>
    <property type="match status" value="1"/>
</dbReference>
<dbReference type="InterPro" id="IPR046342">
    <property type="entry name" value="CBS_dom_sf"/>
</dbReference>
<dbReference type="InterPro" id="IPR044751">
    <property type="entry name" value="Ion_transp-like_CBS"/>
</dbReference>
<dbReference type="InterPro" id="IPR005170">
    <property type="entry name" value="Transptr-assoc_dom"/>
</dbReference>
<comment type="caution">
    <text evidence="15">The sequence shown here is derived from an EMBL/GenBank/DDBJ whole genome shotgun (WGS) entry which is preliminary data.</text>
</comment>
<dbReference type="RefSeq" id="WP_344065742.1">
    <property type="nucleotide sequence ID" value="NZ_BAAAPN010000047.1"/>
</dbReference>
<dbReference type="Gene3D" id="3.30.465.10">
    <property type="match status" value="1"/>
</dbReference>
<name>A0ABP4WRJ6_9MICO</name>
<gene>
    <name evidence="15" type="ORF">GCM10009810_20770</name>
</gene>
<evidence type="ECO:0000256" key="3">
    <source>
        <dbReference type="ARBA" id="ARBA00022475"/>
    </source>
</evidence>
<comment type="similarity">
    <text evidence="2">Belongs to the UPF0053 family.</text>
</comment>
<dbReference type="PANTHER" id="PTHR43099:SF6">
    <property type="entry name" value="UPF0053 PROTEIN RV1842C"/>
    <property type="match status" value="1"/>
</dbReference>
<evidence type="ECO:0000256" key="12">
    <source>
        <dbReference type="SAM" id="Phobius"/>
    </source>
</evidence>
<evidence type="ECO:0000259" key="14">
    <source>
        <dbReference type="PROSITE" id="PS51846"/>
    </source>
</evidence>
<evidence type="ECO:0000256" key="7">
    <source>
        <dbReference type="ARBA" id="ARBA00023122"/>
    </source>
</evidence>
<feature type="domain" description="CBS" evidence="13">
    <location>
        <begin position="286"/>
        <end position="346"/>
    </location>
</feature>
<organism evidence="15 16">
    <name type="scientific">Nostocoides vanveenii</name>
    <dbReference type="NCBI Taxonomy" id="330835"/>
    <lineage>
        <taxon>Bacteria</taxon>
        <taxon>Bacillati</taxon>
        <taxon>Actinomycetota</taxon>
        <taxon>Actinomycetes</taxon>
        <taxon>Micrococcales</taxon>
        <taxon>Intrasporangiaceae</taxon>
        <taxon>Nostocoides</taxon>
    </lineage>
</organism>
<dbReference type="InterPro" id="IPR016169">
    <property type="entry name" value="FAD-bd_PCMH_sub2"/>
</dbReference>
<feature type="compositionally biased region" description="Low complexity" evidence="11">
    <location>
        <begin position="442"/>
        <end position="457"/>
    </location>
</feature>
<feature type="transmembrane region" description="Helical" evidence="12">
    <location>
        <begin position="6"/>
        <end position="30"/>
    </location>
</feature>
<dbReference type="PROSITE" id="PS51846">
    <property type="entry name" value="CNNM"/>
    <property type="match status" value="1"/>
</dbReference>
<dbReference type="SMART" id="SM01091">
    <property type="entry name" value="CorC_HlyC"/>
    <property type="match status" value="1"/>
</dbReference>
<accession>A0ABP4WRJ6</accession>
<keyword evidence="4 10" id="KW-0812">Transmembrane</keyword>
<evidence type="ECO:0000256" key="9">
    <source>
        <dbReference type="PROSITE-ProRule" id="PRU00703"/>
    </source>
</evidence>
<dbReference type="PROSITE" id="PS51371">
    <property type="entry name" value="CBS"/>
    <property type="match status" value="1"/>
</dbReference>
<reference evidence="16" key="1">
    <citation type="journal article" date="2019" name="Int. J. Syst. Evol. Microbiol.">
        <title>The Global Catalogue of Microorganisms (GCM) 10K type strain sequencing project: providing services to taxonomists for standard genome sequencing and annotation.</title>
        <authorList>
            <consortium name="The Broad Institute Genomics Platform"/>
            <consortium name="The Broad Institute Genome Sequencing Center for Infectious Disease"/>
            <person name="Wu L."/>
            <person name="Ma J."/>
        </authorList>
    </citation>
    <scope>NUCLEOTIDE SEQUENCE [LARGE SCALE GENOMIC DNA]</scope>
    <source>
        <strain evidence="16">JCM 15591</strain>
    </source>
</reference>
<proteinExistence type="inferred from homology"/>
<keyword evidence="7 9" id="KW-0129">CBS domain</keyword>
<feature type="transmembrane region" description="Helical" evidence="12">
    <location>
        <begin position="60"/>
        <end position="79"/>
    </location>
</feature>